<keyword evidence="4 6" id="KW-0378">Hydrolase</keyword>
<evidence type="ECO:0000256" key="3">
    <source>
        <dbReference type="ARBA" id="ARBA00022763"/>
    </source>
</evidence>
<name>A0ABY4AF67_9BURK</name>
<dbReference type="PIRSF" id="PIRSF018267">
    <property type="entry name" value="VSR_endonuc"/>
    <property type="match status" value="1"/>
</dbReference>
<keyword evidence="1 6" id="KW-0540">Nuclease</keyword>
<keyword evidence="2 6" id="KW-0255">Endonuclease</keyword>
<dbReference type="Pfam" id="PF03852">
    <property type="entry name" value="Vsr"/>
    <property type="match status" value="1"/>
</dbReference>
<organism evidence="7 8">
    <name type="scientific">Massilia violaceinigra</name>
    <dbReference type="NCBI Taxonomy" id="2045208"/>
    <lineage>
        <taxon>Bacteria</taxon>
        <taxon>Pseudomonadati</taxon>
        <taxon>Pseudomonadota</taxon>
        <taxon>Betaproteobacteria</taxon>
        <taxon>Burkholderiales</taxon>
        <taxon>Oxalobacteraceae</taxon>
        <taxon>Telluria group</taxon>
        <taxon>Massilia</taxon>
    </lineage>
</organism>
<evidence type="ECO:0000256" key="4">
    <source>
        <dbReference type="ARBA" id="ARBA00022801"/>
    </source>
</evidence>
<accession>A0ABY4AF67</accession>
<evidence type="ECO:0000256" key="5">
    <source>
        <dbReference type="ARBA" id="ARBA00023204"/>
    </source>
</evidence>
<evidence type="ECO:0000256" key="1">
    <source>
        <dbReference type="ARBA" id="ARBA00022722"/>
    </source>
</evidence>
<keyword evidence="3 6" id="KW-0227">DNA damage</keyword>
<comment type="similarity">
    <text evidence="6">Belongs to the vsr family.</text>
</comment>
<proteinExistence type="inferred from homology"/>
<evidence type="ECO:0000313" key="7">
    <source>
        <dbReference type="EMBL" id="UOD33440.1"/>
    </source>
</evidence>
<dbReference type="SUPFAM" id="SSF52980">
    <property type="entry name" value="Restriction endonuclease-like"/>
    <property type="match status" value="1"/>
</dbReference>
<dbReference type="GO" id="GO:0004519">
    <property type="term" value="F:endonuclease activity"/>
    <property type="evidence" value="ECO:0007669"/>
    <property type="project" value="UniProtKB-KW"/>
</dbReference>
<evidence type="ECO:0000313" key="8">
    <source>
        <dbReference type="Proteomes" id="UP000831532"/>
    </source>
</evidence>
<gene>
    <name evidence="7" type="primary">vsr</name>
    <name evidence="7" type="ORF">INH39_18130</name>
</gene>
<dbReference type="Gene3D" id="3.40.960.10">
    <property type="entry name" value="VSR Endonuclease"/>
    <property type="match status" value="1"/>
</dbReference>
<keyword evidence="8" id="KW-1185">Reference proteome</keyword>
<evidence type="ECO:0000256" key="2">
    <source>
        <dbReference type="ARBA" id="ARBA00022759"/>
    </source>
</evidence>
<evidence type="ECO:0000256" key="6">
    <source>
        <dbReference type="PIRNR" id="PIRNR018267"/>
    </source>
</evidence>
<reference evidence="7 8" key="1">
    <citation type="submission" date="2020-10" db="EMBL/GenBank/DDBJ databases">
        <title>Genome analysis of Massilia species.</title>
        <authorList>
            <person name="Jung D.-H."/>
        </authorList>
    </citation>
    <scope>NUCLEOTIDE SEQUENCE [LARGE SCALE GENOMIC DNA]</scope>
    <source>
        <strain evidence="8">sipir</strain>
    </source>
</reference>
<dbReference type="InterPro" id="IPR004603">
    <property type="entry name" value="DNA_mismatch_endonuc_vsr"/>
</dbReference>
<dbReference type="NCBIfam" id="TIGR00632">
    <property type="entry name" value="vsr"/>
    <property type="match status" value="1"/>
</dbReference>
<dbReference type="InterPro" id="IPR011335">
    <property type="entry name" value="Restrct_endonuc-II-like"/>
</dbReference>
<sequence>MTDTISPEKRSALMSRIRSTNTKPEMTVRSLLHRLGYRFRLHRRDLPGRPDIVLPRHMKIILVHGCFWHGHGCRLASKPKSNGEYWSTKIMSNKTRDVKNLAALEAAGWRVLEIWECEVRRGEGMEERILAFMQAP</sequence>
<dbReference type="CDD" id="cd00221">
    <property type="entry name" value="Vsr"/>
    <property type="match status" value="1"/>
</dbReference>
<protein>
    <recommendedName>
        <fullName evidence="6">Very short patch repair endonuclease</fullName>
        <ecNumber evidence="6">3.1.-.-</ecNumber>
    </recommendedName>
</protein>
<keyword evidence="5 6" id="KW-0234">DNA repair</keyword>
<dbReference type="EMBL" id="CP063361">
    <property type="protein sequence ID" value="UOD33440.1"/>
    <property type="molecule type" value="Genomic_DNA"/>
</dbReference>
<dbReference type="EC" id="3.1.-.-" evidence="6"/>
<comment type="function">
    <text evidence="6">May nick specific sequences that contain T:G mispairs resulting from m5C-deamination.</text>
</comment>
<dbReference type="Proteomes" id="UP000831532">
    <property type="component" value="Chromosome"/>
</dbReference>